<protein>
    <recommendedName>
        <fullName evidence="4">RxLR effector protein</fullName>
    </recommendedName>
</protein>
<gene>
    <name evidence="2" type="ORF">PF010_g32191</name>
</gene>
<proteinExistence type="predicted"/>
<evidence type="ECO:0000313" key="3">
    <source>
        <dbReference type="Proteomes" id="UP000488956"/>
    </source>
</evidence>
<evidence type="ECO:0008006" key="4">
    <source>
        <dbReference type="Google" id="ProtNLM"/>
    </source>
</evidence>
<evidence type="ECO:0000256" key="1">
    <source>
        <dbReference type="SAM" id="SignalP"/>
    </source>
</evidence>
<feature type="signal peptide" evidence="1">
    <location>
        <begin position="1"/>
        <end position="16"/>
    </location>
</feature>
<dbReference type="AlphaFoldDB" id="A0A6G0JFC0"/>
<feature type="chain" id="PRO_5026353816" description="RxLR effector protein" evidence="1">
    <location>
        <begin position="17"/>
        <end position="81"/>
    </location>
</feature>
<dbReference type="EMBL" id="QXFX01008722">
    <property type="protein sequence ID" value="KAE9055334.1"/>
    <property type="molecule type" value="Genomic_DNA"/>
</dbReference>
<reference evidence="2 3" key="1">
    <citation type="submission" date="2018-09" db="EMBL/GenBank/DDBJ databases">
        <title>Genomic investigation of the strawberry pathogen Phytophthora fragariae indicates pathogenicity is determined by transcriptional variation in three key races.</title>
        <authorList>
            <person name="Adams T.M."/>
            <person name="Armitage A.D."/>
            <person name="Sobczyk M.K."/>
            <person name="Bates H.J."/>
            <person name="Dunwell J.M."/>
            <person name="Nellist C.F."/>
            <person name="Harrison R.J."/>
        </authorList>
    </citation>
    <scope>NUCLEOTIDE SEQUENCE [LARGE SCALE GENOMIC DNA]</scope>
    <source>
        <strain evidence="2 3">ONT-3</strain>
    </source>
</reference>
<organism evidence="2 3">
    <name type="scientific">Phytophthora fragariae</name>
    <dbReference type="NCBI Taxonomy" id="53985"/>
    <lineage>
        <taxon>Eukaryota</taxon>
        <taxon>Sar</taxon>
        <taxon>Stramenopiles</taxon>
        <taxon>Oomycota</taxon>
        <taxon>Peronosporomycetes</taxon>
        <taxon>Peronosporales</taxon>
        <taxon>Peronosporaceae</taxon>
        <taxon>Phytophthora</taxon>
    </lineage>
</organism>
<accession>A0A6G0JFC0</accession>
<sequence length="81" mass="8986">MAMVALSYLLLSGCNTSISDTCHDENLPSSDQRSPCHEDQLFDLRPTCHGQTTSKVGNLSFPPTFTLLKPQQSRSKLGRLY</sequence>
<name>A0A6G0JFC0_9STRA</name>
<comment type="caution">
    <text evidence="2">The sequence shown here is derived from an EMBL/GenBank/DDBJ whole genome shotgun (WGS) entry which is preliminary data.</text>
</comment>
<dbReference type="Proteomes" id="UP000488956">
    <property type="component" value="Unassembled WGS sequence"/>
</dbReference>
<evidence type="ECO:0000313" key="2">
    <source>
        <dbReference type="EMBL" id="KAE9055334.1"/>
    </source>
</evidence>
<keyword evidence="1" id="KW-0732">Signal</keyword>